<protein>
    <submittedName>
        <fullName evidence="1">Uncharacterized protein</fullName>
    </submittedName>
</protein>
<evidence type="ECO:0000313" key="1">
    <source>
        <dbReference type="EMBL" id="BAB02433.1"/>
    </source>
</evidence>
<organism evidence="1">
    <name type="scientific">Arabidopsis thaliana</name>
    <name type="common">Mouse-ear cress</name>
    <dbReference type="NCBI Taxonomy" id="3702"/>
    <lineage>
        <taxon>Eukaryota</taxon>
        <taxon>Viridiplantae</taxon>
        <taxon>Streptophyta</taxon>
        <taxon>Embryophyta</taxon>
        <taxon>Tracheophyta</taxon>
        <taxon>Spermatophyta</taxon>
        <taxon>Magnoliopsida</taxon>
        <taxon>eudicotyledons</taxon>
        <taxon>Gunneridae</taxon>
        <taxon>Pentapetalae</taxon>
        <taxon>rosids</taxon>
        <taxon>malvids</taxon>
        <taxon>Brassicales</taxon>
        <taxon>Brassicaceae</taxon>
        <taxon>Camelineae</taxon>
        <taxon>Arabidopsis</taxon>
    </lineage>
</organism>
<dbReference type="EMBL" id="AB024038">
    <property type="protein sequence ID" value="BAB02433.1"/>
    <property type="molecule type" value="Genomic_DNA"/>
</dbReference>
<reference key="2">
    <citation type="journal article" date="2000" name="Nature">
        <title>Sequence and analysis of chromosome 3 of the plant Arabidopsis thaliana.</title>
        <authorList>
            <consortium name="European Union Chromosome 3 Arabidopsis Sequencing Consortium"/>
            <consortium name="Institute for Genomic Research"/>
            <consortium name="Kazusa DNA Research Institute"/>
            <person name="Salanoubat M."/>
            <person name="Lemcke K."/>
            <person name="Rieger M."/>
            <person name="Ansorge W."/>
            <person name="Unseld M."/>
            <person name="Fartmann B."/>
            <person name="Valle G."/>
            <person name="Blocker H."/>
            <person name="Perez-Alonso M."/>
            <person name="Obermaier B."/>
            <person name="Delseny M."/>
            <person name="Boutry M."/>
            <person name="Grivell L.A."/>
            <person name="Mache R."/>
            <person name="Puigdomenech P."/>
            <person name="De Simone V."/>
            <person name="Choisne N."/>
            <person name="Artiguenave F."/>
            <person name="Robert C."/>
            <person name="Brottier P."/>
            <person name="Wincker P."/>
            <person name="Cattolico L."/>
            <person name="Weissenbach J."/>
            <person name="Saurin W."/>
            <person name="Quetier F."/>
            <person name="Schafer M."/>
            <person name="Muller-Auer S."/>
            <person name="Gabel C."/>
            <person name="Fuchs M."/>
            <person name="Benes V."/>
            <person name="Wurmbach E."/>
            <person name="Drzonek H."/>
            <person name="Erfle H."/>
            <person name="Jordan N."/>
            <person name="Bangert S."/>
            <person name="Wiedelmann R."/>
            <person name="Kranz H."/>
            <person name="Voss H."/>
            <person name="Holland R."/>
            <person name="Brandt P."/>
            <person name="Nyakatura G."/>
            <person name="Vezzi A."/>
            <person name="D'Angelo M."/>
            <person name="Pallavicini A."/>
            <person name="Toppo S."/>
            <person name="Simionati B."/>
            <person name="Conrad A."/>
            <person name="Hornischer K."/>
            <person name="Kauer G."/>
            <person name="Lohnert T.H."/>
            <person name="Nordsiek G."/>
            <person name="Reichelt J."/>
            <person name="Scharfe M."/>
            <person name="Schon O."/>
            <person name="Bargues M."/>
            <person name="Terol J."/>
            <person name="Climent J."/>
            <person name="Navarro P."/>
            <person name="Collado C."/>
            <person name="Perez-Perez A."/>
            <person name="Ottenwalder B."/>
            <person name="Duchemin D."/>
            <person name="Cooke R."/>
            <person name="Laudie M."/>
            <person name="Berger-Llauro C."/>
            <person name="Purnelle B."/>
            <person name="Masuy D."/>
            <person name="de Haan M."/>
            <person name="Maarse A.C."/>
            <person name="Alcaraz J.P."/>
            <person name="Cottet A."/>
            <person name="Casacuberta E."/>
            <person name="Monfort A."/>
            <person name="Argiriou A."/>
            <person name="flores M."/>
            <person name="Liguori R."/>
            <person name="Vitale D."/>
            <person name="Mannhaupt G."/>
            <person name="Haase D."/>
            <person name="Schoof H."/>
            <person name="Rudd S."/>
            <person name="Zaccaria P."/>
            <person name="Mewes H.W."/>
            <person name="Mayer K.F."/>
            <person name="Kaul S."/>
            <person name="Town C.D."/>
            <person name="Koo H.L."/>
            <person name="Tallon L.J."/>
            <person name="Jenkins J."/>
            <person name="Rooney T."/>
            <person name="Rizzo M."/>
            <person name="Walts A."/>
            <person name="Utterback T."/>
            <person name="Fujii C.Y."/>
            <person name="Shea T.P."/>
            <person name="Creasy T.H."/>
            <person name="Haas B."/>
            <person name="Maiti R."/>
            <person name="Wu D."/>
            <person name="Peterson J."/>
            <person name="Van Aken S."/>
            <person name="Pai G."/>
            <person name="Militscher J."/>
            <person name="Sellers P."/>
            <person name="Gill J.E."/>
            <person name="Feldblyum T.V."/>
            <person name="Preuss D."/>
            <person name="Lin X."/>
            <person name="Nierman W.C."/>
            <person name="Salzberg S.L."/>
            <person name="White O."/>
            <person name="Venter J.C."/>
            <person name="Fraser C.M."/>
            <person name="Kaneko T."/>
            <person name="Nakamura Y."/>
            <person name="Sato S."/>
            <person name="Kato T."/>
            <person name="Asamizu E."/>
            <person name="Sasamoto S."/>
            <person name="Kimura T."/>
            <person name="Idesawa K."/>
            <person name="Kawashima K."/>
            <person name="Kishida Y."/>
            <person name="Kiyokawa C."/>
            <person name="Kohara M."/>
            <person name="Matsumoto M."/>
            <person name="Matsuno A."/>
            <person name="Muraki A."/>
            <person name="Nakayama S."/>
            <person name="Nakazaki N."/>
            <person name="Shinpo S."/>
            <person name="Takeuchi C."/>
            <person name="Wada T."/>
            <person name="Watanabe A."/>
            <person name="Yamada M."/>
            <person name="Yasuda M."/>
            <person name="Tabata S."/>
        </authorList>
    </citation>
    <scope>NUCLEOTIDE SEQUENCE [LARGE SCALE GENOMIC DNA]</scope>
    <source>
        <strain>cv. Columbia</strain>
    </source>
</reference>
<proteinExistence type="predicted"/>
<dbReference type="ExpressionAtlas" id="Q9LTM9">
    <property type="expression patterns" value="baseline and differential"/>
</dbReference>
<dbReference type="AlphaFoldDB" id="Q9LTM9"/>
<accession>Q9LTM9</accession>
<sequence length="100" mass="11675">MLSRTAPCFNGDIRSHERVSLPFLDFIRFCKQHMSDKRNEAKPLSSINFWMNSAEARSSTHYDAVFMKVGCYSSWCQCESALSLSIMNYWWLVLLQVQII</sequence>
<name>Q9LTM9_ARATH</name>
<reference evidence="1" key="1">
    <citation type="journal article" date="2000" name="DNA Res.">
        <title>Structural analysis of Arabidopsis thaliana chromosome 3. I. Sequence features of the regions of 4,504,864 bp covered by sixty P1 and TAC clones.</title>
        <authorList>
            <person name="Sato S."/>
            <person name="Nakamura Y."/>
            <person name="Kaneko T."/>
            <person name="Katoh T."/>
            <person name="Asamizu E."/>
            <person name="Tabata S."/>
        </authorList>
    </citation>
    <scope>NUCLEOTIDE SEQUENCE [LARGE SCALE GENOMIC DNA]</scope>
</reference>